<accession>A0ABC9IQG1</accession>
<feature type="signal peptide" evidence="1">
    <location>
        <begin position="1"/>
        <end position="23"/>
    </location>
</feature>
<evidence type="ECO:0000313" key="3">
    <source>
        <dbReference type="EMBL" id="CDG15000.1"/>
    </source>
</evidence>
<reference evidence="4" key="2">
    <citation type="submission" date="2013-11" db="EMBL/GenBank/DDBJ databases">
        <title>Genome sequences of clinical and environmental isolates of Serratia marcescens.</title>
        <authorList>
            <person name="Iguchi A."/>
            <person name="Komatsu H."/>
            <person name="Nagaya Y."/>
            <person name="Ogura Y."/>
            <person name="Katsura K."/>
            <person name="Kurokawa K."/>
            <person name="Ooka T."/>
            <person name="Hattori M."/>
            <person name="Gotoh N."/>
            <person name="Thomson N."/>
            <person name="Hayashi T."/>
        </authorList>
    </citation>
    <scope>NUCLEOTIDE SEQUENCE [LARGE SCALE GENOMIC DNA]</scope>
    <source>
        <strain evidence="4">Db11</strain>
    </source>
</reference>
<dbReference type="Gene3D" id="2.60.40.1090">
    <property type="entry name" value="Fimbrial-type adhesion domain"/>
    <property type="match status" value="1"/>
</dbReference>
<dbReference type="InterPro" id="IPR008966">
    <property type="entry name" value="Adhesion_dom_sf"/>
</dbReference>
<dbReference type="InterPro" id="IPR036937">
    <property type="entry name" value="Adhesion_dom_fimbrial_sf"/>
</dbReference>
<evidence type="ECO:0000259" key="2">
    <source>
        <dbReference type="Pfam" id="PF00419"/>
    </source>
</evidence>
<dbReference type="RefSeq" id="WP_049833037.1">
    <property type="nucleotide sequence ID" value="NZ_HG326223.1"/>
</dbReference>
<dbReference type="KEGG" id="smac:SMDB11_4441"/>
<dbReference type="InterPro" id="IPR000259">
    <property type="entry name" value="Adhesion_dom_fimbrial"/>
</dbReference>
<dbReference type="AlphaFoldDB" id="A0ABC9IQG1"/>
<feature type="chain" id="PRO_5044757494" evidence="1">
    <location>
        <begin position="24"/>
        <end position="165"/>
    </location>
</feature>
<feature type="domain" description="Fimbrial-type adhesion" evidence="2">
    <location>
        <begin position="31"/>
        <end position="165"/>
    </location>
</feature>
<proteinExistence type="predicted"/>
<dbReference type="Pfam" id="PF00419">
    <property type="entry name" value="Fimbrial"/>
    <property type="match status" value="1"/>
</dbReference>
<sequence length="165" mass="17864">MKSLSLLVSLPLWLYALSLSAWAQDNQQQVQFRGTLNVPPLCSVNNGQVIDVDFGERVGINKVDGKNYLKTVNYEIRCEPGGRGLDMGLRINADAAAYDNSVLQTSHADLGIRLLLDGQPLALNHRKVIDAANPPLLQAVPVGRPGAELTEGAFRAAATLLVDYQ</sequence>
<dbReference type="Proteomes" id="UP000018979">
    <property type="component" value="Chromosome I"/>
</dbReference>
<name>A0ABC9IQG1_SERMA</name>
<keyword evidence="1" id="KW-0732">Signal</keyword>
<dbReference type="SUPFAM" id="SSF49401">
    <property type="entry name" value="Bacterial adhesins"/>
    <property type="match status" value="1"/>
</dbReference>
<dbReference type="InterPro" id="IPR050263">
    <property type="entry name" value="Bact_Fimbrial_Adh_Pro"/>
</dbReference>
<organism evidence="3 4">
    <name type="scientific">Serratia marcescens subsp. marcescens Db11</name>
    <dbReference type="NCBI Taxonomy" id="273526"/>
    <lineage>
        <taxon>Bacteria</taxon>
        <taxon>Pseudomonadati</taxon>
        <taxon>Pseudomonadota</taxon>
        <taxon>Gammaproteobacteria</taxon>
        <taxon>Enterobacterales</taxon>
        <taxon>Yersiniaceae</taxon>
        <taxon>Serratia</taxon>
    </lineage>
</organism>
<gene>
    <name evidence="3" type="ORF">SMDB11_4441</name>
</gene>
<evidence type="ECO:0000256" key="1">
    <source>
        <dbReference type="SAM" id="SignalP"/>
    </source>
</evidence>
<dbReference type="EMBL" id="HG326223">
    <property type="protein sequence ID" value="CDG15000.1"/>
    <property type="molecule type" value="Genomic_DNA"/>
</dbReference>
<dbReference type="PANTHER" id="PTHR33420">
    <property type="entry name" value="FIMBRIAL SUBUNIT ELFA-RELATED"/>
    <property type="match status" value="1"/>
</dbReference>
<dbReference type="PANTHER" id="PTHR33420:SF33">
    <property type="entry name" value="MINOR FIMBRIAL SUBUNIT"/>
    <property type="match status" value="1"/>
</dbReference>
<reference evidence="3 4" key="3">
    <citation type="journal article" date="2014" name="Genome Biol. Evol.">
        <title>Genome evolution and plasticity of Serratia marcescens, an important multidrug-resistant nosocomial pathogen.</title>
        <authorList>
            <person name="Iguchi A."/>
            <person name="Nagaya Y."/>
            <person name="Pradel E."/>
            <person name="Ooka T."/>
            <person name="Ogura Y."/>
            <person name="Katsura K."/>
            <person name="Kurokawa K."/>
            <person name="Oshima K."/>
            <person name="Hattori M."/>
            <person name="Parkhill J."/>
            <person name="Sebaihia M."/>
            <person name="Coulthurst S.J."/>
            <person name="Gotoh N."/>
            <person name="Thomson N.R."/>
            <person name="Ewbank J.J."/>
            <person name="Hayashi T."/>
        </authorList>
    </citation>
    <scope>NUCLEOTIDE SEQUENCE [LARGE SCALE GENOMIC DNA]</scope>
    <source>
        <strain evidence="3 4">Db11</strain>
    </source>
</reference>
<protein>
    <submittedName>
        <fullName evidence="3">Fimbrial protein</fullName>
    </submittedName>
</protein>
<evidence type="ECO:0000313" key="4">
    <source>
        <dbReference type="Proteomes" id="UP000018979"/>
    </source>
</evidence>
<reference evidence="3 4" key="1">
    <citation type="submission" date="2013-06" db="EMBL/GenBank/DDBJ databases">
        <authorList>
            <person name="Aslett M."/>
        </authorList>
    </citation>
    <scope>NUCLEOTIDE SEQUENCE [LARGE SCALE GENOMIC DNA]</scope>
    <source>
        <strain evidence="3 4">Db11</strain>
    </source>
</reference>